<gene>
    <name evidence="9" type="ORF">BP6252_12726</name>
</gene>
<keyword evidence="10" id="KW-1185">Reference proteome</keyword>
<proteinExistence type="predicted"/>
<feature type="domain" description="Glucose receptor Git3-like N-terminal" evidence="7">
    <location>
        <begin position="18"/>
        <end position="193"/>
    </location>
</feature>
<dbReference type="InterPro" id="IPR022596">
    <property type="entry name" value="GPR1/2/3_C"/>
</dbReference>
<evidence type="ECO:0000256" key="5">
    <source>
        <dbReference type="SAM" id="MobiDB-lite"/>
    </source>
</evidence>
<evidence type="ECO:0000256" key="6">
    <source>
        <dbReference type="SAM" id="Phobius"/>
    </source>
</evidence>
<feature type="transmembrane region" description="Helical" evidence="6">
    <location>
        <begin position="308"/>
        <end position="330"/>
    </location>
</feature>
<keyword evidence="3 6" id="KW-1133">Transmembrane helix</keyword>
<dbReference type="EMBL" id="PDLM01000016">
    <property type="protein sequence ID" value="RDW59639.1"/>
    <property type="molecule type" value="Genomic_DNA"/>
</dbReference>
<feature type="transmembrane region" description="Helical" evidence="6">
    <location>
        <begin position="44"/>
        <end position="65"/>
    </location>
</feature>
<dbReference type="SUPFAM" id="SSF81321">
    <property type="entry name" value="Family A G protein-coupled receptor-like"/>
    <property type="match status" value="1"/>
</dbReference>
<name>A0A3D8QCX0_9HELO</name>
<reference evidence="9 10" key="1">
    <citation type="journal article" date="2018" name="IMA Fungus">
        <title>IMA Genome-F 9: Draft genome sequence of Annulohypoxylon stygium, Aspergillus mulundensis, Berkeleyomyces basicola (syn. Thielaviopsis basicola), Ceratocystis smalleyi, two Cercospora beticola strains, Coleophoma cylindrospora, Fusarium fracticaudum, Phialophora cf. hyalina, and Morchella septimelata.</title>
        <authorList>
            <person name="Wingfield B.D."/>
            <person name="Bills G.F."/>
            <person name="Dong Y."/>
            <person name="Huang W."/>
            <person name="Nel W.J."/>
            <person name="Swalarsk-Parry B.S."/>
            <person name="Vaghefi N."/>
            <person name="Wilken P.M."/>
            <person name="An Z."/>
            <person name="de Beer Z.W."/>
            <person name="De Vos L."/>
            <person name="Chen L."/>
            <person name="Duong T.A."/>
            <person name="Gao Y."/>
            <person name="Hammerbacher A."/>
            <person name="Kikkert J.R."/>
            <person name="Li Y."/>
            <person name="Li H."/>
            <person name="Li K."/>
            <person name="Li Q."/>
            <person name="Liu X."/>
            <person name="Ma X."/>
            <person name="Naidoo K."/>
            <person name="Pethybridge S.J."/>
            <person name="Sun J."/>
            <person name="Steenkamp E.T."/>
            <person name="van der Nest M.A."/>
            <person name="van Wyk S."/>
            <person name="Wingfield M.J."/>
            <person name="Xiong C."/>
            <person name="Yue Q."/>
            <person name="Zhang X."/>
        </authorList>
    </citation>
    <scope>NUCLEOTIDE SEQUENCE [LARGE SCALE GENOMIC DNA]</scope>
    <source>
        <strain evidence="9 10">BP6252</strain>
    </source>
</reference>
<dbReference type="GO" id="GO:0007189">
    <property type="term" value="P:adenylate cyclase-activating G protein-coupled receptor signaling pathway"/>
    <property type="evidence" value="ECO:0007669"/>
    <property type="project" value="TreeGrafter"/>
</dbReference>
<dbReference type="PANTHER" id="PTHR23112">
    <property type="entry name" value="G PROTEIN-COUPLED RECEPTOR 157-RELATED"/>
    <property type="match status" value="1"/>
</dbReference>
<evidence type="ECO:0000256" key="1">
    <source>
        <dbReference type="ARBA" id="ARBA00004141"/>
    </source>
</evidence>
<evidence type="ECO:0000259" key="7">
    <source>
        <dbReference type="Pfam" id="PF11710"/>
    </source>
</evidence>
<organism evidence="9 10">
    <name type="scientific">Coleophoma cylindrospora</name>
    <dbReference type="NCBI Taxonomy" id="1849047"/>
    <lineage>
        <taxon>Eukaryota</taxon>
        <taxon>Fungi</taxon>
        <taxon>Dikarya</taxon>
        <taxon>Ascomycota</taxon>
        <taxon>Pezizomycotina</taxon>
        <taxon>Leotiomycetes</taxon>
        <taxon>Helotiales</taxon>
        <taxon>Dermateaceae</taxon>
        <taxon>Coleophoma</taxon>
    </lineage>
</organism>
<comment type="caution">
    <text evidence="9">The sequence shown here is derived from an EMBL/GenBank/DDBJ whole genome shotgun (WGS) entry which is preliminary data.</text>
</comment>
<dbReference type="OrthoDB" id="5368598at2759"/>
<feature type="transmembrane region" description="Helical" evidence="6">
    <location>
        <begin position="162"/>
        <end position="190"/>
    </location>
</feature>
<dbReference type="STRING" id="1849047.A0A3D8QCX0"/>
<dbReference type="GO" id="GO:0005886">
    <property type="term" value="C:plasma membrane"/>
    <property type="evidence" value="ECO:0007669"/>
    <property type="project" value="TreeGrafter"/>
</dbReference>
<feature type="transmembrane region" description="Helical" evidence="6">
    <location>
        <begin position="342"/>
        <end position="365"/>
    </location>
</feature>
<evidence type="ECO:0000313" key="9">
    <source>
        <dbReference type="EMBL" id="RDW59639.1"/>
    </source>
</evidence>
<feature type="domain" description="G protein-coupled receptor GPR1/2/3 C-terminal" evidence="8">
    <location>
        <begin position="297"/>
        <end position="371"/>
    </location>
</feature>
<dbReference type="AlphaFoldDB" id="A0A3D8QCX0"/>
<dbReference type="Proteomes" id="UP000256645">
    <property type="component" value="Unassembled WGS sequence"/>
</dbReference>
<comment type="subcellular location">
    <subcellularLocation>
        <location evidence="1">Membrane</location>
        <topology evidence="1">Multi-pass membrane protein</topology>
    </subcellularLocation>
</comment>
<dbReference type="InterPro" id="IPR023041">
    <property type="entry name" value="Glucose_rcpt_Git3-like_N"/>
</dbReference>
<dbReference type="Pfam" id="PF11970">
    <property type="entry name" value="GPR_Gpa2_C"/>
    <property type="match status" value="1"/>
</dbReference>
<dbReference type="GO" id="GO:0004930">
    <property type="term" value="F:G protein-coupled receptor activity"/>
    <property type="evidence" value="ECO:0007669"/>
    <property type="project" value="TreeGrafter"/>
</dbReference>
<protein>
    <recommendedName>
        <fullName evidence="11">G-protein coupled receptors family 1 profile domain-containing protein</fullName>
    </recommendedName>
</protein>
<accession>A0A3D8QCX0</accession>
<evidence type="ECO:0000256" key="3">
    <source>
        <dbReference type="ARBA" id="ARBA00022989"/>
    </source>
</evidence>
<feature type="region of interest" description="Disordered" evidence="5">
    <location>
        <begin position="237"/>
        <end position="270"/>
    </location>
</feature>
<dbReference type="PANTHER" id="PTHR23112:SF37">
    <property type="entry name" value="G PROTEIN-COUPLED RECEPTOR GPR1"/>
    <property type="match status" value="1"/>
</dbReference>
<feature type="transmembrane region" description="Helical" evidence="6">
    <location>
        <begin position="93"/>
        <end position="111"/>
    </location>
</feature>
<feature type="transmembrane region" description="Helical" evidence="6">
    <location>
        <begin position="123"/>
        <end position="142"/>
    </location>
</feature>
<dbReference type="Gene3D" id="1.20.1070.10">
    <property type="entry name" value="Rhodopsin 7-helix transmembrane proteins"/>
    <property type="match status" value="1"/>
</dbReference>
<evidence type="ECO:0000313" key="10">
    <source>
        <dbReference type="Proteomes" id="UP000256645"/>
    </source>
</evidence>
<keyword evidence="2 6" id="KW-0812">Transmembrane</keyword>
<feature type="transmembrane region" description="Helical" evidence="6">
    <location>
        <begin position="12"/>
        <end position="32"/>
    </location>
</feature>
<evidence type="ECO:0000256" key="4">
    <source>
        <dbReference type="ARBA" id="ARBA00023136"/>
    </source>
</evidence>
<evidence type="ECO:0000256" key="2">
    <source>
        <dbReference type="ARBA" id="ARBA00022692"/>
    </source>
</evidence>
<evidence type="ECO:0000259" key="8">
    <source>
        <dbReference type="Pfam" id="PF11970"/>
    </source>
</evidence>
<dbReference type="Pfam" id="PF11710">
    <property type="entry name" value="Git3"/>
    <property type="match status" value="1"/>
</dbReference>
<keyword evidence="4 6" id="KW-0472">Membrane</keyword>
<evidence type="ECO:0008006" key="11">
    <source>
        <dbReference type="Google" id="ProtNLM"/>
    </source>
</evidence>
<sequence>MSVSESTAKLAVGGAIGLVSLCLCAITLYWLLRTERNFRQSLLLMMMIIDVVKSVAYIALPLAVWSGTQVTSSSRYCQASGFLMAFTVESTDYIMVVIALQIALLVFRQYHDPAFGGLYKYRYIIYTLCVLLPGVMASLAFINPKGGYVFLGALCYLPREPIWYRLSLAVIPRGAVFSVILTLHSAIYLYTVGSLKEFMRVDAQSAQKFLGHRQENGTQDSHQASMEFVTSCVTRKAEVEPTSGLPTRPPRDEKYPAATEKSNSHLDQEGSFANASAIPTQTFESEIASSGMSNVFQKREEIQRHVRLLLIYPLVYLGCWVFPMICQIIQFSKANEGGAVPFWMALVWGMILAAQPGIEALVVSARERPWKKKEKVSLPGSRRVSNCWGSIRQKLQT</sequence>